<dbReference type="EMBL" id="CATQJL010000224">
    <property type="protein sequence ID" value="CAJ0600648.1"/>
    <property type="molecule type" value="Genomic_DNA"/>
</dbReference>
<gene>
    <name evidence="2" type="ORF">CYNAS_LOCUS12590</name>
    <name evidence="3" type="ORF">CYNAS_LOCUS12631</name>
</gene>
<reference evidence="3" key="1">
    <citation type="submission" date="2023-07" db="EMBL/GenBank/DDBJ databases">
        <authorList>
            <consortium name="CYATHOMIX"/>
        </authorList>
    </citation>
    <scope>NUCLEOTIDE SEQUENCE</scope>
    <source>
        <strain evidence="3">N/A</strain>
    </source>
</reference>
<dbReference type="Proteomes" id="UP001176961">
    <property type="component" value="Unassembled WGS sequence"/>
</dbReference>
<protein>
    <submittedName>
        <fullName evidence="3">Uncharacterized protein</fullName>
    </submittedName>
</protein>
<proteinExistence type="predicted"/>
<evidence type="ECO:0000313" key="2">
    <source>
        <dbReference type="EMBL" id="CAJ0600607.1"/>
    </source>
</evidence>
<name>A0AA36M7G1_CYLNA</name>
<sequence length="204" mass="23587">MTCFVSIVFISFALLINFCRPVFLAHPLARASTTGLPRIDDATQKLFHENGFHGELVRRAGRHEPQCGVVLLDYEKYTEGEWFESILEPYEETLRETVAGYSQAKVFSELKKDAVGEHKKEMRALFEQYRNSTQLYNDEMDVPNSGARINSARIIKKDMYHGVISMLRNHAEEEQQKRSILERIVATRTELHDMEEMVEVETSL</sequence>
<accession>A0AA36M7G1</accession>
<evidence type="ECO:0000313" key="3">
    <source>
        <dbReference type="EMBL" id="CAJ0600648.1"/>
    </source>
</evidence>
<keyword evidence="4" id="KW-1185">Reference proteome</keyword>
<dbReference type="AlphaFoldDB" id="A0AA36M7G1"/>
<feature type="chain" id="PRO_5041630158" evidence="1">
    <location>
        <begin position="26"/>
        <end position="204"/>
    </location>
</feature>
<keyword evidence="1" id="KW-0732">Signal</keyword>
<evidence type="ECO:0000313" key="4">
    <source>
        <dbReference type="Proteomes" id="UP001176961"/>
    </source>
</evidence>
<organism evidence="3 4">
    <name type="scientific">Cylicocyclus nassatus</name>
    <name type="common">Nematode worm</name>
    <dbReference type="NCBI Taxonomy" id="53992"/>
    <lineage>
        <taxon>Eukaryota</taxon>
        <taxon>Metazoa</taxon>
        <taxon>Ecdysozoa</taxon>
        <taxon>Nematoda</taxon>
        <taxon>Chromadorea</taxon>
        <taxon>Rhabditida</taxon>
        <taxon>Rhabditina</taxon>
        <taxon>Rhabditomorpha</taxon>
        <taxon>Strongyloidea</taxon>
        <taxon>Strongylidae</taxon>
        <taxon>Cylicocyclus</taxon>
    </lineage>
</organism>
<dbReference type="EMBL" id="CATQJL010000224">
    <property type="protein sequence ID" value="CAJ0600607.1"/>
    <property type="molecule type" value="Genomic_DNA"/>
</dbReference>
<feature type="signal peptide" evidence="1">
    <location>
        <begin position="1"/>
        <end position="25"/>
    </location>
</feature>
<comment type="caution">
    <text evidence="3">The sequence shown here is derived from an EMBL/GenBank/DDBJ whole genome shotgun (WGS) entry which is preliminary data.</text>
</comment>
<evidence type="ECO:0000256" key="1">
    <source>
        <dbReference type="SAM" id="SignalP"/>
    </source>
</evidence>